<name>A0ABT7RG41_9BACI</name>
<dbReference type="InterPro" id="IPR043857">
    <property type="entry name" value="DUF5819"/>
</dbReference>
<dbReference type="RefSeq" id="WP_070179075.1">
    <property type="nucleotide sequence ID" value="NZ_JAUCFG010000004.1"/>
</dbReference>
<evidence type="ECO:0000313" key="2">
    <source>
        <dbReference type="Proteomes" id="UP001224139"/>
    </source>
</evidence>
<keyword evidence="2" id="KW-1185">Reference proteome</keyword>
<dbReference type="EMBL" id="JAUCFG010000004">
    <property type="protein sequence ID" value="MDM5441919.1"/>
    <property type="molecule type" value="Genomic_DNA"/>
</dbReference>
<proteinExistence type="predicted"/>
<sequence>MWKKLIAGLLCTAFIFHFAITLIYNTPSNPIKAKYNKQLSAYMDPIFTQNWRLFAPAPVTTNSKFFVKAKIKSDNDTTTTGWIDIVDYMIKENQENRFTPYNRLLRIPRGAFALRQESDDTMQEVIKKINNGKLDKEEYKHLVENERSKNAEKISNNLLNRYAEAHLKSAYPNKDIIEFKVLLVESNPIPFSKKEEKNPNNEKRYIELDWAKPQNVISMF</sequence>
<evidence type="ECO:0000313" key="1">
    <source>
        <dbReference type="EMBL" id="MDM5441919.1"/>
    </source>
</evidence>
<organism evidence="1 2">
    <name type="scientific">Bacillus hominis</name>
    <dbReference type="NCBI Taxonomy" id="2817478"/>
    <lineage>
        <taxon>Bacteria</taxon>
        <taxon>Bacillati</taxon>
        <taxon>Bacillota</taxon>
        <taxon>Bacilli</taxon>
        <taxon>Bacillales</taxon>
        <taxon>Bacillaceae</taxon>
        <taxon>Bacillus</taxon>
        <taxon>Bacillus cereus group</taxon>
    </lineage>
</organism>
<reference evidence="1 2" key="1">
    <citation type="submission" date="2023-06" db="EMBL/GenBank/DDBJ databases">
        <title>Comparative genomics of Bacillaceae isolates and their secondary metabolite potential.</title>
        <authorList>
            <person name="Song L."/>
            <person name="Nielsen L.J."/>
            <person name="Mohite O."/>
            <person name="Xu X."/>
            <person name="Weber T."/>
            <person name="Kovacs A.T."/>
        </authorList>
    </citation>
    <scope>NUCLEOTIDE SEQUENCE [LARGE SCALE GENOMIC DNA]</scope>
    <source>
        <strain evidence="1 2">DX2.1</strain>
    </source>
</reference>
<protein>
    <submittedName>
        <fullName evidence="1">DUF5819 family protein</fullName>
    </submittedName>
</protein>
<comment type="caution">
    <text evidence="1">The sequence shown here is derived from an EMBL/GenBank/DDBJ whole genome shotgun (WGS) entry which is preliminary data.</text>
</comment>
<dbReference type="Pfam" id="PF19136">
    <property type="entry name" value="DUF5819"/>
    <property type="match status" value="1"/>
</dbReference>
<gene>
    <name evidence="1" type="ORF">QUG02_28380</name>
</gene>
<accession>A0ABT7RG41</accession>
<dbReference type="Proteomes" id="UP001224139">
    <property type="component" value="Unassembled WGS sequence"/>
</dbReference>